<accession>A0A1W6YNF1</accession>
<reference evidence="3 4" key="1">
    <citation type="submission" date="2017-05" db="EMBL/GenBank/DDBJ databases">
        <title>Complete and WGS of Bordetella genogroups.</title>
        <authorList>
            <person name="Spilker T."/>
            <person name="LiPuma J."/>
        </authorList>
    </citation>
    <scope>NUCLEOTIDE SEQUENCE [LARGE SCALE GENOMIC DNA]</scope>
    <source>
        <strain evidence="3 4">AU19157</strain>
    </source>
</reference>
<keyword evidence="4" id="KW-1185">Reference proteome</keyword>
<evidence type="ECO:0000256" key="1">
    <source>
        <dbReference type="SAM" id="MobiDB-lite"/>
    </source>
</evidence>
<evidence type="ECO:0000313" key="4">
    <source>
        <dbReference type="Proteomes" id="UP000194151"/>
    </source>
</evidence>
<dbReference type="Proteomes" id="UP000194151">
    <property type="component" value="Chromosome"/>
</dbReference>
<organism evidence="3 4">
    <name type="scientific">Bordetella genomosp. 8</name>
    <dbReference type="NCBI Taxonomy" id="1416806"/>
    <lineage>
        <taxon>Bacteria</taxon>
        <taxon>Pseudomonadati</taxon>
        <taxon>Pseudomonadota</taxon>
        <taxon>Betaproteobacteria</taxon>
        <taxon>Burkholderiales</taxon>
        <taxon>Alcaligenaceae</taxon>
        <taxon>Bordetella</taxon>
    </lineage>
</organism>
<keyword evidence="2" id="KW-0812">Transmembrane</keyword>
<evidence type="ECO:0000256" key="2">
    <source>
        <dbReference type="SAM" id="Phobius"/>
    </source>
</evidence>
<dbReference type="RefSeq" id="WP_086066005.1">
    <property type="nucleotide sequence ID" value="NZ_CP021108.1"/>
</dbReference>
<keyword evidence="2" id="KW-1133">Transmembrane helix</keyword>
<dbReference type="AlphaFoldDB" id="A0A1W6YNF1"/>
<dbReference type="OrthoDB" id="8688204at2"/>
<name>A0A1W6YNF1_9BORD</name>
<dbReference type="STRING" id="1416806.CAL12_18715"/>
<dbReference type="EMBL" id="CP021108">
    <property type="protein sequence ID" value="ARP82646.1"/>
    <property type="molecule type" value="Genomic_DNA"/>
</dbReference>
<gene>
    <name evidence="3" type="ORF">CAL12_18715</name>
</gene>
<proteinExistence type="predicted"/>
<sequence length="117" mass="11951">MNLAAEPQFPTKWPFPPVPPSRRGLGRLGGVLSRFRPGQARLRGMATQVGLTGLAGTGDVPGGPATLTVSTIGGVSVAGATAEQGVTVRQMIVDVLLVAMWGAMIPGLMWLGAVAGF</sequence>
<evidence type="ECO:0000313" key="3">
    <source>
        <dbReference type="EMBL" id="ARP82646.1"/>
    </source>
</evidence>
<feature type="transmembrane region" description="Helical" evidence="2">
    <location>
        <begin position="95"/>
        <end position="115"/>
    </location>
</feature>
<dbReference type="KEGG" id="bgv:CAL12_18715"/>
<keyword evidence="2" id="KW-0472">Membrane</keyword>
<feature type="region of interest" description="Disordered" evidence="1">
    <location>
        <begin position="1"/>
        <end position="21"/>
    </location>
</feature>
<protein>
    <submittedName>
        <fullName evidence="3">Uncharacterized protein</fullName>
    </submittedName>
</protein>